<dbReference type="GO" id="GO:0046850">
    <property type="term" value="P:regulation of bone remodeling"/>
    <property type="evidence" value="ECO:0007669"/>
    <property type="project" value="TreeGrafter"/>
</dbReference>
<keyword evidence="3" id="KW-0732">Signal</keyword>
<feature type="region of interest" description="Disordered" evidence="11">
    <location>
        <begin position="554"/>
        <end position="577"/>
    </location>
</feature>
<dbReference type="GO" id="GO:0005789">
    <property type="term" value="C:endoplasmic reticulum membrane"/>
    <property type="evidence" value="ECO:0007669"/>
    <property type="project" value="UniProtKB-SubCell"/>
</dbReference>
<dbReference type="PROSITE" id="PS51469">
    <property type="entry name" value="SUN"/>
    <property type="match status" value="1"/>
</dbReference>
<dbReference type="InterPro" id="IPR008979">
    <property type="entry name" value="Galactose-bd-like_sf"/>
</dbReference>
<dbReference type="GO" id="GO:0034975">
    <property type="term" value="P:protein folding in endoplasmic reticulum"/>
    <property type="evidence" value="ECO:0007669"/>
    <property type="project" value="TreeGrafter"/>
</dbReference>
<evidence type="ECO:0000256" key="6">
    <source>
        <dbReference type="ARBA" id="ARBA00023136"/>
    </source>
</evidence>
<reference evidence="13" key="2">
    <citation type="submission" date="2025-08" db="UniProtKB">
        <authorList>
            <consortium name="Ensembl"/>
        </authorList>
    </citation>
    <scope>IDENTIFICATION</scope>
</reference>
<evidence type="ECO:0000256" key="11">
    <source>
        <dbReference type="SAM" id="MobiDB-lite"/>
    </source>
</evidence>
<dbReference type="Gene3D" id="2.60.120.260">
    <property type="entry name" value="Galactose-binding domain-like"/>
    <property type="match status" value="1"/>
</dbReference>
<dbReference type="Ensembl" id="ENSTRUT00000042172.3">
    <property type="protein sequence ID" value="ENSTRUP00000042028.3"/>
    <property type="gene ID" value="ENSTRUG00000016443.3"/>
</dbReference>
<evidence type="ECO:0000256" key="10">
    <source>
        <dbReference type="ARBA" id="ARBA00064635"/>
    </source>
</evidence>
<keyword evidence="2" id="KW-0812">Transmembrane</keyword>
<dbReference type="GeneTree" id="ENSGT00390000013502"/>
<feature type="compositionally biased region" description="Basic and acidic residues" evidence="11">
    <location>
        <begin position="339"/>
        <end position="349"/>
    </location>
</feature>
<evidence type="ECO:0000313" key="13">
    <source>
        <dbReference type="Ensembl" id="ENSTRUP00000042028.3"/>
    </source>
</evidence>
<keyword evidence="6" id="KW-0472">Membrane</keyword>
<keyword evidence="7" id="KW-0325">Glycoprotein</keyword>
<dbReference type="FunFam" id="2.60.120.260:FF:000099">
    <property type="entry name" value="Uncharacterized protein, isoform C"/>
    <property type="match status" value="1"/>
</dbReference>
<feature type="region of interest" description="Disordered" evidence="11">
    <location>
        <begin position="921"/>
        <end position="977"/>
    </location>
</feature>
<dbReference type="InterPro" id="IPR012919">
    <property type="entry name" value="SUN_dom"/>
</dbReference>
<evidence type="ECO:0000256" key="9">
    <source>
        <dbReference type="ARBA" id="ARBA00061226"/>
    </source>
</evidence>
<feature type="compositionally biased region" description="Pro residues" evidence="11">
    <location>
        <begin position="921"/>
        <end position="934"/>
    </location>
</feature>
<dbReference type="InterPro" id="IPR045120">
    <property type="entry name" value="Suco/Slp1-like"/>
</dbReference>
<dbReference type="Pfam" id="PF07738">
    <property type="entry name" value="Sad1_UNC"/>
    <property type="match status" value="1"/>
</dbReference>
<evidence type="ECO:0000256" key="3">
    <source>
        <dbReference type="ARBA" id="ARBA00022729"/>
    </source>
</evidence>
<gene>
    <name evidence="13" type="primary">suco</name>
</gene>
<dbReference type="Proteomes" id="UP000005226">
    <property type="component" value="Chromosome 20"/>
</dbReference>
<keyword evidence="14" id="KW-1185">Reference proteome</keyword>
<dbReference type="SUPFAM" id="SSF49785">
    <property type="entry name" value="Galactose-binding domain-like"/>
    <property type="match status" value="1"/>
</dbReference>
<evidence type="ECO:0000256" key="2">
    <source>
        <dbReference type="ARBA" id="ARBA00022692"/>
    </source>
</evidence>
<evidence type="ECO:0000313" key="14">
    <source>
        <dbReference type="Proteomes" id="UP000005226"/>
    </source>
</evidence>
<dbReference type="PANTHER" id="PTHR12953:SF0">
    <property type="entry name" value="SUN DOMAIN-CONTAINING OSSIFICATION FACTOR"/>
    <property type="match status" value="1"/>
</dbReference>
<keyword evidence="4" id="KW-0256">Endoplasmic reticulum</keyword>
<organism evidence="13 14">
    <name type="scientific">Takifugu rubripes</name>
    <name type="common">Japanese pufferfish</name>
    <name type="synonym">Fugu rubripes</name>
    <dbReference type="NCBI Taxonomy" id="31033"/>
    <lineage>
        <taxon>Eukaryota</taxon>
        <taxon>Metazoa</taxon>
        <taxon>Chordata</taxon>
        <taxon>Craniata</taxon>
        <taxon>Vertebrata</taxon>
        <taxon>Euteleostomi</taxon>
        <taxon>Actinopterygii</taxon>
        <taxon>Neopterygii</taxon>
        <taxon>Teleostei</taxon>
        <taxon>Neoteleostei</taxon>
        <taxon>Acanthomorphata</taxon>
        <taxon>Eupercaria</taxon>
        <taxon>Tetraodontiformes</taxon>
        <taxon>Tetradontoidea</taxon>
        <taxon>Tetraodontidae</taxon>
        <taxon>Takifugu</taxon>
    </lineage>
</organism>
<evidence type="ECO:0000256" key="4">
    <source>
        <dbReference type="ARBA" id="ARBA00022824"/>
    </source>
</evidence>
<dbReference type="STRING" id="31033.ENSTRUP00000084011"/>
<dbReference type="AlphaFoldDB" id="H2UYJ9"/>
<sequence length="1047" mass="115660">MLLVCLLRYKDIRRLVEVAVAICVCDIHVCVVQAGDVPTSRETDPSVPSKEDIPTFDEWKKQVMEVEMEKSKCQSLYTSTTGSPNSAKKVQKNFKNNYASVECGAKILAANSEAKSTSAILKENMDLYMLNPCSNKIWFVIELCEPIQVKQLDIANFELFSSTPKDFLVSISDRYPTSKWVKLGTFHARDERIVQSFPLDEQLFAKYIKVELLSHFGSEHFCPLSLIRVFGTSMVEEYEEIAESQYLSERMEYLDEDYDAILNMVNNIAANVLGATPELEGGAESEGTHLSSSLTFRSDCHPVILHFHIFVHLEEEEEPRQSTVTLMEEEGEEEEEKREEETRDADRKQRDSRIYCPLFSSLSLSCMASLPELLHRWCSARLAKERLHSLRRRQLSIQTHAHPGPNTPSHTHTLPLIPAPAATPVKEDVPLTEIAPEPKVPSMPQNDGKTVEVHIEPNFPDTHTPELNILLEPSRTVIPTHGFSDPQSSQMWPTSTEEVKVLVAQATGSTPPLQAASILETQQASTAVPTLSASISLQSSEVASSSDVVLPGFEQPVKPVPKTSRPEPVIPPLGDLPTALPLTDVHVDKSAADSGDSQGLNVQASQPSKKPSDSVAQSGEPQQVEDVADEDLLSSSGNSNVQRTATDFYAELQSSGEPNAGAANGNGILLNGGAVHGSNQKESVFMRLNNRIKALEMNMSLSSRYLEELSQRYRKQMEEMQRAFNKTIIKLQNTSRIAQEQDQKQTESIQVLQSQLVNITRLMLNLTTTVGQLQREVSDRQSYLVVSLVLCLFLGLLLFLQCCCRSSPSTSSTNSAPIPRSNHYPSPKRCFSSYDDMNLKRRMTCPIIHSNSLPLCSTEVGPDDLYIVEPLRFSPEKKSRSLDKVDFLKEYNSCATLTNGGPKCNGFHPCLSLPSPPPPPLPLPSALPSLPPPVEEVSSLSTCPSMESHPEASSCSSTVNSEESHVSRLAPQTPPYTSASLCNGHGLTLGTQQLATMSRQEKRLLKRQKSRQAELPFSAVPSLQQLIKGNKEISVGTIEMTAVTGHF</sequence>
<reference evidence="13" key="3">
    <citation type="submission" date="2025-09" db="UniProtKB">
        <authorList>
            <consortium name="Ensembl"/>
        </authorList>
    </citation>
    <scope>IDENTIFICATION</scope>
</reference>
<keyword evidence="5" id="KW-1133">Transmembrane helix</keyword>
<dbReference type="eggNOG" id="KOG1396">
    <property type="taxonomic scope" value="Eukaryota"/>
</dbReference>
<proteinExistence type="inferred from homology"/>
<feature type="region of interest" description="Disordered" evidence="11">
    <location>
        <begin position="589"/>
        <end position="640"/>
    </location>
</feature>
<comment type="subcellular location">
    <subcellularLocation>
        <location evidence="8">Endomembrane system</location>
        <topology evidence="8">Single-pass type I membrane protein</topology>
    </subcellularLocation>
    <subcellularLocation>
        <location evidence="1">Endoplasmic reticulum membrane</location>
        <topology evidence="1">Single-pass membrane protein</topology>
    </subcellularLocation>
</comment>
<protein>
    <submittedName>
        <fullName evidence="13">SUN domain containing ossification factor</fullName>
    </submittedName>
</protein>
<comment type="similarity">
    <text evidence="9">Belongs to the SLP1 family.</text>
</comment>
<reference evidence="13 14" key="1">
    <citation type="journal article" date="2011" name="Genome Biol. Evol.">
        <title>Integration of the genetic map and genome assembly of fugu facilitates insights into distinct features of genome evolution in teleosts and mammals.</title>
        <authorList>
            <person name="Kai W."/>
            <person name="Kikuchi K."/>
            <person name="Tohari S."/>
            <person name="Chew A.K."/>
            <person name="Tay A."/>
            <person name="Fujiwara A."/>
            <person name="Hosoya S."/>
            <person name="Suetake H."/>
            <person name="Naruse K."/>
            <person name="Brenner S."/>
            <person name="Suzuki Y."/>
            <person name="Venkatesh B."/>
        </authorList>
    </citation>
    <scope>NUCLEOTIDE SEQUENCE [LARGE SCALE GENOMIC DNA]</scope>
</reference>
<comment type="subunit">
    <text evidence="10">Interacts with EMP65.</text>
</comment>
<feature type="compositionally biased region" description="Polar residues" evidence="11">
    <location>
        <begin position="595"/>
        <end position="621"/>
    </location>
</feature>
<feature type="region of interest" description="Disordered" evidence="11">
    <location>
        <begin position="318"/>
        <end position="349"/>
    </location>
</feature>
<evidence type="ECO:0000256" key="7">
    <source>
        <dbReference type="ARBA" id="ARBA00023180"/>
    </source>
</evidence>
<evidence type="ECO:0000256" key="8">
    <source>
        <dbReference type="ARBA" id="ARBA00046288"/>
    </source>
</evidence>
<accession>H2UYJ9</accession>
<evidence type="ECO:0000259" key="12">
    <source>
        <dbReference type="PROSITE" id="PS51469"/>
    </source>
</evidence>
<feature type="domain" description="SUN" evidence="12">
    <location>
        <begin position="69"/>
        <end position="234"/>
    </location>
</feature>
<feature type="compositionally biased region" description="Acidic residues" evidence="11">
    <location>
        <begin position="327"/>
        <end position="338"/>
    </location>
</feature>
<evidence type="ECO:0000256" key="1">
    <source>
        <dbReference type="ARBA" id="ARBA00004389"/>
    </source>
</evidence>
<evidence type="ECO:0000256" key="5">
    <source>
        <dbReference type="ARBA" id="ARBA00022989"/>
    </source>
</evidence>
<feature type="compositionally biased region" description="Low complexity" evidence="11">
    <location>
        <begin position="951"/>
        <end position="961"/>
    </location>
</feature>
<name>H2UYJ9_TAKRU</name>
<dbReference type="PANTHER" id="PTHR12953">
    <property type="entry name" value="MEMBRANE PROTEIN CH1 RELATED"/>
    <property type="match status" value="1"/>
</dbReference>